<dbReference type="InterPro" id="IPR015855">
    <property type="entry name" value="ABC_transpr_MalK-like"/>
</dbReference>
<keyword evidence="5" id="KW-0547">Nucleotide-binding</keyword>
<evidence type="ECO:0000256" key="3">
    <source>
        <dbReference type="ARBA" id="ARBA00022475"/>
    </source>
</evidence>
<organism evidence="9 10">
    <name type="scientific">Aliiruegeria haliotis</name>
    <dbReference type="NCBI Taxonomy" id="1280846"/>
    <lineage>
        <taxon>Bacteria</taxon>
        <taxon>Pseudomonadati</taxon>
        <taxon>Pseudomonadota</taxon>
        <taxon>Alphaproteobacteria</taxon>
        <taxon>Rhodobacterales</taxon>
        <taxon>Roseobacteraceae</taxon>
        <taxon>Aliiruegeria</taxon>
    </lineage>
</organism>
<keyword evidence="7" id="KW-0472">Membrane</keyword>
<dbReference type="Pfam" id="PF00005">
    <property type="entry name" value="ABC_tran"/>
    <property type="match status" value="1"/>
</dbReference>
<dbReference type="SUPFAM" id="SSF50331">
    <property type="entry name" value="MOP-like"/>
    <property type="match status" value="1"/>
</dbReference>
<dbReference type="PROSITE" id="PS50893">
    <property type="entry name" value="ABC_TRANSPORTER_2"/>
    <property type="match status" value="1"/>
</dbReference>
<keyword evidence="6 9" id="KW-0067">ATP-binding</keyword>
<keyword evidence="10" id="KW-1185">Reference proteome</keyword>
<dbReference type="NCBIfam" id="NF008653">
    <property type="entry name" value="PRK11650.1"/>
    <property type="match status" value="1"/>
</dbReference>
<accession>A0A2T0RM31</accession>
<dbReference type="EMBL" id="PVTD01000007">
    <property type="protein sequence ID" value="PRY22173.1"/>
    <property type="molecule type" value="Genomic_DNA"/>
</dbReference>
<gene>
    <name evidence="9" type="ORF">CLV78_10797</name>
</gene>
<dbReference type="GO" id="GO:1990060">
    <property type="term" value="C:maltose transport complex"/>
    <property type="evidence" value="ECO:0007669"/>
    <property type="project" value="TreeGrafter"/>
</dbReference>
<dbReference type="RefSeq" id="WP_106205954.1">
    <property type="nucleotide sequence ID" value="NZ_PVTD01000007.1"/>
</dbReference>
<sequence length="374" mass="40110">MSTVEISGLVKNFGAFQALKSIDLSIGDGEFVVMVGPSGCGKSTLLRAIAGLEMPDDGMIMVGDRDVTFEEPADRGVAMVFQNYALYPHMTVAGNMGFGLKMAGIAKDAIADAVQRASDILSIGDHLHKQPKALSGGQKQRVAIGRAITRQPKVFLFDEPLSNLDAALRTRMRVELGRLHNELNATMIYVTHDQTEAMTMADRIVVLSSGAIEQVGSPRDLYNRPGNLFVAGFLGSPKMNVLQATLVSATDGELTASVAGLPDITRPLDVTEGRELAVGDKVLLGIRPEALGEGDISFNLKARVVENLGRETLIYGTPENFRSCDGDAEDGDIVVQYPRQYDAAAGQTLTVGMPLDAFYIFDSDGRTRSFAAAH</sequence>
<evidence type="ECO:0000313" key="10">
    <source>
        <dbReference type="Proteomes" id="UP000239480"/>
    </source>
</evidence>
<dbReference type="InterPro" id="IPR003439">
    <property type="entry name" value="ABC_transporter-like_ATP-bd"/>
</dbReference>
<dbReference type="GO" id="GO:0005524">
    <property type="term" value="F:ATP binding"/>
    <property type="evidence" value="ECO:0007669"/>
    <property type="project" value="UniProtKB-KW"/>
</dbReference>
<dbReference type="PANTHER" id="PTHR43875">
    <property type="entry name" value="MALTODEXTRIN IMPORT ATP-BINDING PROTEIN MSMX"/>
    <property type="match status" value="1"/>
</dbReference>
<dbReference type="InterPro" id="IPR003593">
    <property type="entry name" value="AAA+_ATPase"/>
</dbReference>
<dbReference type="PROSITE" id="PS00211">
    <property type="entry name" value="ABC_TRANSPORTER_1"/>
    <property type="match status" value="1"/>
</dbReference>
<dbReference type="InterPro" id="IPR040582">
    <property type="entry name" value="OB_MalK-like"/>
</dbReference>
<dbReference type="InterPro" id="IPR047641">
    <property type="entry name" value="ABC_transpr_MalK/UgpC-like"/>
</dbReference>
<dbReference type="Pfam" id="PF17912">
    <property type="entry name" value="OB_MalK"/>
    <property type="match status" value="1"/>
</dbReference>
<evidence type="ECO:0000256" key="6">
    <source>
        <dbReference type="ARBA" id="ARBA00022840"/>
    </source>
</evidence>
<evidence type="ECO:0000256" key="1">
    <source>
        <dbReference type="ARBA" id="ARBA00005417"/>
    </source>
</evidence>
<keyword evidence="2" id="KW-0813">Transport</keyword>
<name>A0A2T0RM31_9RHOB</name>
<dbReference type="FunFam" id="3.40.50.300:FF:000042">
    <property type="entry name" value="Maltose/maltodextrin ABC transporter, ATP-binding protein"/>
    <property type="match status" value="1"/>
</dbReference>
<reference evidence="9 10" key="1">
    <citation type="submission" date="2018-03" db="EMBL/GenBank/DDBJ databases">
        <title>Genomic Encyclopedia of Archaeal and Bacterial Type Strains, Phase II (KMG-II): from individual species to whole genera.</title>
        <authorList>
            <person name="Goeker M."/>
        </authorList>
    </citation>
    <scope>NUCLEOTIDE SEQUENCE [LARGE SCALE GENOMIC DNA]</scope>
    <source>
        <strain evidence="9 10">DSM 29328</strain>
    </source>
</reference>
<evidence type="ECO:0000256" key="2">
    <source>
        <dbReference type="ARBA" id="ARBA00022448"/>
    </source>
</evidence>
<proteinExistence type="inferred from homology"/>
<evidence type="ECO:0000259" key="8">
    <source>
        <dbReference type="PROSITE" id="PS50893"/>
    </source>
</evidence>
<dbReference type="Gene3D" id="3.40.50.300">
    <property type="entry name" value="P-loop containing nucleotide triphosphate hydrolases"/>
    <property type="match status" value="1"/>
</dbReference>
<dbReference type="InterPro" id="IPR012340">
    <property type="entry name" value="NA-bd_OB-fold"/>
</dbReference>
<dbReference type="GO" id="GO:0055052">
    <property type="term" value="C:ATP-binding cassette (ABC) transporter complex, substrate-binding subunit-containing"/>
    <property type="evidence" value="ECO:0007669"/>
    <property type="project" value="TreeGrafter"/>
</dbReference>
<dbReference type="InterPro" id="IPR008995">
    <property type="entry name" value="Mo/tungstate-bd_C_term_dom"/>
</dbReference>
<feature type="domain" description="ABC transporter" evidence="8">
    <location>
        <begin position="4"/>
        <end position="234"/>
    </location>
</feature>
<evidence type="ECO:0000313" key="9">
    <source>
        <dbReference type="EMBL" id="PRY22173.1"/>
    </source>
</evidence>
<dbReference type="GO" id="GO:0016887">
    <property type="term" value="F:ATP hydrolysis activity"/>
    <property type="evidence" value="ECO:0007669"/>
    <property type="project" value="InterPro"/>
</dbReference>
<dbReference type="GO" id="GO:0015423">
    <property type="term" value="F:ABC-type maltose transporter activity"/>
    <property type="evidence" value="ECO:0007669"/>
    <property type="project" value="TreeGrafter"/>
</dbReference>
<comment type="caution">
    <text evidence="9">The sequence shown here is derived from an EMBL/GenBank/DDBJ whole genome shotgun (WGS) entry which is preliminary data.</text>
</comment>
<evidence type="ECO:0000256" key="7">
    <source>
        <dbReference type="ARBA" id="ARBA00023136"/>
    </source>
</evidence>
<dbReference type="InterPro" id="IPR017871">
    <property type="entry name" value="ABC_transporter-like_CS"/>
</dbReference>
<dbReference type="Proteomes" id="UP000239480">
    <property type="component" value="Unassembled WGS sequence"/>
</dbReference>
<dbReference type="SUPFAM" id="SSF52540">
    <property type="entry name" value="P-loop containing nucleoside triphosphate hydrolases"/>
    <property type="match status" value="1"/>
</dbReference>
<comment type="similarity">
    <text evidence="1">Belongs to the ABC transporter superfamily.</text>
</comment>
<keyword evidence="3" id="KW-1003">Cell membrane</keyword>
<dbReference type="SMART" id="SM00382">
    <property type="entry name" value="AAA"/>
    <property type="match status" value="1"/>
</dbReference>
<dbReference type="Gene3D" id="2.40.50.140">
    <property type="entry name" value="Nucleic acid-binding proteins"/>
    <property type="match status" value="1"/>
</dbReference>
<dbReference type="Gene3D" id="2.40.50.100">
    <property type="match status" value="1"/>
</dbReference>
<dbReference type="PANTHER" id="PTHR43875:SF3">
    <property type="entry name" value="MALTOSE_MALTODEXTRIN IMPORT ATP-BINDING PROTEIN MALK"/>
    <property type="match status" value="1"/>
</dbReference>
<keyword evidence="4" id="KW-0997">Cell inner membrane</keyword>
<dbReference type="AlphaFoldDB" id="A0A2T0RM31"/>
<protein>
    <submittedName>
        <fullName evidence="9">Carbohydrate ABC transporter ATP-binding protein (CUT1 family)</fullName>
    </submittedName>
</protein>
<evidence type="ECO:0000256" key="5">
    <source>
        <dbReference type="ARBA" id="ARBA00022741"/>
    </source>
</evidence>
<dbReference type="CDD" id="cd03301">
    <property type="entry name" value="ABC_MalK_N"/>
    <property type="match status" value="1"/>
</dbReference>
<evidence type="ECO:0000256" key="4">
    <source>
        <dbReference type="ARBA" id="ARBA00022519"/>
    </source>
</evidence>
<dbReference type="InterPro" id="IPR027417">
    <property type="entry name" value="P-loop_NTPase"/>
</dbReference>
<dbReference type="OrthoDB" id="9802264at2"/>